<dbReference type="RefSeq" id="WP_258005352.1">
    <property type="nucleotide sequence ID" value="NZ_JANTZC010000042.1"/>
</dbReference>
<sequence length="122" mass="13735">MEQPFQNWTRTSADLIGTVFLYLDYTVPVEELRDELRRIVEASAHWDGDVVGLQMTDASERTVTLRATASAKDASTLWSLRCEIRERLVAYIREHHPDALPALRTRLDGPGEGERPARGGDA</sequence>
<name>A0A9X2UP99_9BACT</name>
<proteinExistence type="predicted"/>
<accession>A0A9X2UP99</accession>
<protein>
    <submittedName>
        <fullName evidence="2">Uncharacterized protein</fullName>
    </submittedName>
</protein>
<dbReference type="EMBL" id="JANUBF010000050">
    <property type="protein sequence ID" value="MCS4038265.1"/>
    <property type="molecule type" value="Genomic_DNA"/>
</dbReference>
<evidence type="ECO:0000313" key="3">
    <source>
        <dbReference type="Proteomes" id="UP001155040"/>
    </source>
</evidence>
<feature type="region of interest" description="Disordered" evidence="1">
    <location>
        <begin position="102"/>
        <end position="122"/>
    </location>
</feature>
<comment type="caution">
    <text evidence="2">The sequence shown here is derived from an EMBL/GenBank/DDBJ whole genome shotgun (WGS) entry which is preliminary data.</text>
</comment>
<evidence type="ECO:0000313" key="2">
    <source>
        <dbReference type="EMBL" id="MCS4038265.1"/>
    </source>
</evidence>
<evidence type="ECO:0000256" key="1">
    <source>
        <dbReference type="SAM" id="MobiDB-lite"/>
    </source>
</evidence>
<dbReference type="AlphaFoldDB" id="A0A9X2UP99"/>
<dbReference type="Proteomes" id="UP001155040">
    <property type="component" value="Unassembled WGS sequence"/>
</dbReference>
<reference evidence="2" key="1">
    <citation type="submission" date="2022-08" db="EMBL/GenBank/DDBJ databases">
        <title>Genomic Encyclopedia of Type Strains, Phase V (KMG-V): Genome sequencing to study the core and pangenomes of soil and plant-associated prokaryotes.</title>
        <authorList>
            <person name="Whitman W."/>
        </authorList>
    </citation>
    <scope>NUCLEOTIDE SEQUENCE</scope>
    <source>
        <strain evidence="2">SP3012</strain>
    </source>
</reference>
<gene>
    <name evidence="2" type="ORF">GGQ01_003357</name>
</gene>
<feature type="compositionally biased region" description="Basic and acidic residues" evidence="1">
    <location>
        <begin position="105"/>
        <end position="122"/>
    </location>
</feature>
<organism evidence="2 3">
    <name type="scientific">Salinibacter ruber</name>
    <dbReference type="NCBI Taxonomy" id="146919"/>
    <lineage>
        <taxon>Bacteria</taxon>
        <taxon>Pseudomonadati</taxon>
        <taxon>Rhodothermota</taxon>
        <taxon>Rhodothermia</taxon>
        <taxon>Rhodothermales</taxon>
        <taxon>Salinibacteraceae</taxon>
        <taxon>Salinibacter</taxon>
    </lineage>
</organism>